<reference evidence="4 5" key="1">
    <citation type="submission" date="2019-04" db="EMBL/GenBank/DDBJ databases">
        <authorList>
            <person name="Yang Y."/>
            <person name="Wei D."/>
        </authorList>
    </citation>
    <scope>NUCLEOTIDE SEQUENCE [LARGE SCALE GENOMIC DNA]</scope>
    <source>
        <strain evidence="4 5">L-1-4w-11</strain>
    </source>
</reference>
<evidence type="ECO:0000313" key="4">
    <source>
        <dbReference type="EMBL" id="TKD51606.1"/>
    </source>
</evidence>
<gene>
    <name evidence="4" type="ORF">FBR43_13220</name>
</gene>
<dbReference type="InterPro" id="IPR036291">
    <property type="entry name" value="NAD(P)-bd_dom_sf"/>
</dbReference>
<evidence type="ECO:0000256" key="1">
    <source>
        <dbReference type="ARBA" id="ARBA00006484"/>
    </source>
</evidence>
<dbReference type="NCBIfam" id="NF005495">
    <property type="entry name" value="PRK07109.1"/>
    <property type="match status" value="1"/>
</dbReference>
<evidence type="ECO:0000256" key="2">
    <source>
        <dbReference type="ARBA" id="ARBA00023002"/>
    </source>
</evidence>
<comment type="similarity">
    <text evidence="1 3">Belongs to the short-chain dehydrogenases/reductases (SDR) family.</text>
</comment>
<dbReference type="GO" id="GO:0016020">
    <property type="term" value="C:membrane"/>
    <property type="evidence" value="ECO:0007669"/>
    <property type="project" value="TreeGrafter"/>
</dbReference>
<dbReference type="SUPFAM" id="SSF51735">
    <property type="entry name" value="NAD(P)-binding Rossmann-fold domains"/>
    <property type="match status" value="1"/>
</dbReference>
<sequence length="339" mass="36062">MSPELKPLCDQVVVVTGATSGHGLCTAQMAAAAGARVMLAARDEVALRSVVDEIRANGGTADHVVTDVSQEADVARLAERTIERFGGFDTWVNNAGVGIYARILDMPTEDHRQLFETNYWGVVYGSIAATRHLKTRPGGGAVINVGSINGDMSGPVLAAYNASKHAIKGFTDALRIEMIEAKAPVSVTLIKPSAIGTPFPQHGRNLTGRRARLPSPLYTPDLVARAILDSAQRPRRSVTVGGAGKFQVLGATMLPWLFDRLAVAMADKLVEPDQRVGRVEGNLYAPQGNSGHIEGRQKGRGFSTFTKVRLHPKMAVGAVMLLGAAGGWAMTRRGKHALA</sequence>
<dbReference type="Proteomes" id="UP000309138">
    <property type="component" value="Unassembled WGS sequence"/>
</dbReference>
<dbReference type="PRINTS" id="PR00080">
    <property type="entry name" value="SDRFAMILY"/>
</dbReference>
<dbReference type="Gene3D" id="3.40.50.720">
    <property type="entry name" value="NAD(P)-binding Rossmann-like Domain"/>
    <property type="match status" value="1"/>
</dbReference>
<dbReference type="RefSeq" id="WP_136943543.1">
    <property type="nucleotide sequence ID" value="NZ_SWKR01000002.1"/>
</dbReference>
<keyword evidence="5" id="KW-1185">Reference proteome</keyword>
<dbReference type="PROSITE" id="PS00061">
    <property type="entry name" value="ADH_SHORT"/>
    <property type="match status" value="1"/>
</dbReference>
<dbReference type="GO" id="GO:0016491">
    <property type="term" value="F:oxidoreductase activity"/>
    <property type="evidence" value="ECO:0007669"/>
    <property type="project" value="UniProtKB-KW"/>
</dbReference>
<dbReference type="EMBL" id="SWKR01000002">
    <property type="protein sequence ID" value="TKD51606.1"/>
    <property type="molecule type" value="Genomic_DNA"/>
</dbReference>
<name>A0A4U1L5X0_9SPHN</name>
<dbReference type="OrthoDB" id="9781689at2"/>
<dbReference type="InterPro" id="IPR002347">
    <property type="entry name" value="SDR_fam"/>
</dbReference>
<accession>A0A4U1L5X0</accession>
<dbReference type="Pfam" id="PF00106">
    <property type="entry name" value="adh_short"/>
    <property type="match status" value="1"/>
</dbReference>
<organism evidence="4 5">
    <name type="scientific">Sphingomonas baiyangensis</name>
    <dbReference type="NCBI Taxonomy" id="2572576"/>
    <lineage>
        <taxon>Bacteria</taxon>
        <taxon>Pseudomonadati</taxon>
        <taxon>Pseudomonadota</taxon>
        <taxon>Alphaproteobacteria</taxon>
        <taxon>Sphingomonadales</taxon>
        <taxon>Sphingomonadaceae</taxon>
        <taxon>Sphingomonas</taxon>
    </lineage>
</organism>
<dbReference type="PANTHER" id="PTHR44196:SF1">
    <property type="entry name" value="DEHYDROGENASE_REDUCTASE SDR FAMILY MEMBER 7B"/>
    <property type="match status" value="1"/>
</dbReference>
<dbReference type="AlphaFoldDB" id="A0A4U1L5X0"/>
<dbReference type="InterPro" id="IPR020904">
    <property type="entry name" value="Sc_DH/Rdtase_CS"/>
</dbReference>
<dbReference type="PRINTS" id="PR00081">
    <property type="entry name" value="GDHRDH"/>
</dbReference>
<comment type="caution">
    <text evidence="4">The sequence shown here is derived from an EMBL/GenBank/DDBJ whole genome shotgun (WGS) entry which is preliminary data.</text>
</comment>
<dbReference type="PANTHER" id="PTHR44196">
    <property type="entry name" value="DEHYDROGENASE/REDUCTASE SDR FAMILY MEMBER 7B"/>
    <property type="match status" value="1"/>
</dbReference>
<evidence type="ECO:0000256" key="3">
    <source>
        <dbReference type="RuleBase" id="RU000363"/>
    </source>
</evidence>
<proteinExistence type="inferred from homology"/>
<keyword evidence="2" id="KW-0560">Oxidoreductase</keyword>
<evidence type="ECO:0000313" key="5">
    <source>
        <dbReference type="Proteomes" id="UP000309138"/>
    </source>
</evidence>
<protein>
    <submittedName>
        <fullName evidence="4">SDR family NAD(P)-dependent oxidoreductase</fullName>
    </submittedName>
</protein>